<dbReference type="Proteomes" id="UP001595872">
    <property type="component" value="Unassembled WGS sequence"/>
</dbReference>
<gene>
    <name evidence="1" type="ORF">ACFPCY_10615</name>
</gene>
<name>A0ABV9TW15_9ACTN</name>
<organism evidence="1 2">
    <name type="scientific">Actinomadura gamaensis</name>
    <dbReference type="NCBI Taxonomy" id="1763541"/>
    <lineage>
        <taxon>Bacteria</taxon>
        <taxon>Bacillati</taxon>
        <taxon>Actinomycetota</taxon>
        <taxon>Actinomycetes</taxon>
        <taxon>Streptosporangiales</taxon>
        <taxon>Thermomonosporaceae</taxon>
        <taxon>Actinomadura</taxon>
    </lineage>
</organism>
<evidence type="ECO:0000313" key="2">
    <source>
        <dbReference type="Proteomes" id="UP001595872"/>
    </source>
</evidence>
<protein>
    <submittedName>
        <fullName evidence="1">Uncharacterized protein</fullName>
    </submittedName>
</protein>
<comment type="caution">
    <text evidence="1">The sequence shown here is derived from an EMBL/GenBank/DDBJ whole genome shotgun (WGS) entry which is preliminary data.</text>
</comment>
<dbReference type="EMBL" id="JBHSIT010000003">
    <property type="protein sequence ID" value="MFC4907774.1"/>
    <property type="molecule type" value="Genomic_DNA"/>
</dbReference>
<evidence type="ECO:0000313" key="1">
    <source>
        <dbReference type="EMBL" id="MFC4907774.1"/>
    </source>
</evidence>
<reference evidence="2" key="1">
    <citation type="journal article" date="2019" name="Int. J. Syst. Evol. Microbiol.">
        <title>The Global Catalogue of Microorganisms (GCM) 10K type strain sequencing project: providing services to taxonomists for standard genome sequencing and annotation.</title>
        <authorList>
            <consortium name="The Broad Institute Genomics Platform"/>
            <consortium name="The Broad Institute Genome Sequencing Center for Infectious Disease"/>
            <person name="Wu L."/>
            <person name="Ma J."/>
        </authorList>
    </citation>
    <scope>NUCLEOTIDE SEQUENCE [LARGE SCALE GENOMIC DNA]</scope>
    <source>
        <strain evidence="2">KLKA75</strain>
    </source>
</reference>
<sequence length="229" mass="23172">MKPKVSIVVLVDAVGALSDGTLHNGNLSMVDDSPLQNPLGSRNRGTPDLVTVVRPGQVVQWTPIAVDVQTPVEIQNIEFLSTPAPAQQPTAAAPPGYAPQPGYSVQPVYAGQAASGGPSTPLAPSAQAALAGAPAYAAQGALPSGMAATSGTAAAPGTAVSGTAAENGTALGPVATASNGFENHDLLTWEGFVPFTMAFGVPYRYRLTLRIHDGVHSVMSIDSPALLRG</sequence>
<accession>A0ABV9TW15</accession>
<dbReference type="RefSeq" id="WP_378253849.1">
    <property type="nucleotide sequence ID" value="NZ_JBHSIT010000003.1"/>
</dbReference>
<keyword evidence="2" id="KW-1185">Reference proteome</keyword>
<proteinExistence type="predicted"/>